<dbReference type="Proteomes" id="UP000473278">
    <property type="component" value="Unassembled WGS sequence"/>
</dbReference>
<feature type="transmembrane region" description="Helical" evidence="9">
    <location>
        <begin position="57"/>
        <end position="75"/>
    </location>
</feature>
<feature type="transmembrane region" description="Helical" evidence="9">
    <location>
        <begin position="110"/>
        <end position="135"/>
    </location>
</feature>
<accession>A0A6M1T0U9</accession>
<keyword evidence="3" id="KW-0813">Transport</keyword>
<sequence length="439" mass="48662">MAKYSQSWLNERGQLLLLGGGIAGLLFLMYLLEHLINPLGYALLIGIVLYPIRQQPVARALLYATSFAAGLWLVYDSGHLLIPFVLAYIIAFIINPVVEELEIRRIPRGLVAGLFTIVSLGILAVTLFFAVPAVLEQLTRIGNLVNEVGKDTGGWIESTGILTLAERIGFESAELKTQLSGQLEIWINRFYSSLTDFSSTYVTGIGSLVAILFLVILMPFLCFFMIRDYEKIGVFVRSLITPSDVSTDYTTQISRIVGAYLRGQFIVVVISAINLSIGFYLVGVPYALVLGIFAGITNFIPTFGLWFSITVSTIVGATLGEPWYIYLPGIYIVFAIEQVLESGFIVPRVVGQHVGLHPLLVMLSLLLFGFMFGFLGLLIAVPSAALISVFYEQYKETKKISFLSGSELDSFIQQFDRESQKQKKKKEKEQKEKELESAG</sequence>
<keyword evidence="7 9" id="KW-0472">Membrane</keyword>
<proteinExistence type="inferred from homology"/>
<feature type="transmembrane region" description="Helical" evidence="9">
    <location>
        <begin position="12"/>
        <end position="29"/>
    </location>
</feature>
<reference evidence="10 11" key="1">
    <citation type="submission" date="2020-02" db="EMBL/GenBank/DDBJ databases">
        <title>Balneolaceae bacterium YR4-1, complete genome.</title>
        <authorList>
            <person name="Li Y."/>
            <person name="Wu S."/>
        </authorList>
    </citation>
    <scope>NUCLEOTIDE SEQUENCE [LARGE SCALE GENOMIC DNA]</scope>
    <source>
        <strain evidence="10 11">YR4-1</strain>
    </source>
</reference>
<dbReference type="PANTHER" id="PTHR21716:SF53">
    <property type="entry name" value="PERMEASE PERM-RELATED"/>
    <property type="match status" value="1"/>
</dbReference>
<dbReference type="InterPro" id="IPR002549">
    <property type="entry name" value="AI-2E-like"/>
</dbReference>
<feature type="transmembrane region" description="Helical" evidence="9">
    <location>
        <begin position="81"/>
        <end position="98"/>
    </location>
</feature>
<protein>
    <submittedName>
        <fullName evidence="10">AI-2E family transporter</fullName>
    </submittedName>
</protein>
<comment type="caution">
    <text evidence="10">The sequence shown here is derived from an EMBL/GenBank/DDBJ whole genome shotgun (WGS) entry which is preliminary data.</text>
</comment>
<evidence type="ECO:0000313" key="11">
    <source>
        <dbReference type="Proteomes" id="UP000473278"/>
    </source>
</evidence>
<comment type="subcellular location">
    <subcellularLocation>
        <location evidence="1">Cell membrane</location>
        <topology evidence="1">Multi-pass membrane protein</topology>
    </subcellularLocation>
</comment>
<evidence type="ECO:0000256" key="2">
    <source>
        <dbReference type="ARBA" id="ARBA00009773"/>
    </source>
</evidence>
<dbReference type="Pfam" id="PF01594">
    <property type="entry name" value="AI-2E_transport"/>
    <property type="match status" value="1"/>
</dbReference>
<evidence type="ECO:0000256" key="1">
    <source>
        <dbReference type="ARBA" id="ARBA00004651"/>
    </source>
</evidence>
<gene>
    <name evidence="10" type="ORF">G3570_13800</name>
</gene>
<keyword evidence="6 9" id="KW-1133">Transmembrane helix</keyword>
<dbReference type="AlphaFoldDB" id="A0A6M1T0U9"/>
<organism evidence="10 11">
    <name type="scientific">Halalkalibaculum roseum</name>
    <dbReference type="NCBI Taxonomy" id="2709311"/>
    <lineage>
        <taxon>Bacteria</taxon>
        <taxon>Pseudomonadati</taxon>
        <taxon>Balneolota</taxon>
        <taxon>Balneolia</taxon>
        <taxon>Balneolales</taxon>
        <taxon>Balneolaceae</taxon>
        <taxon>Halalkalibaculum</taxon>
    </lineage>
</organism>
<name>A0A6M1T0U9_9BACT</name>
<dbReference type="RefSeq" id="WP_165143349.1">
    <property type="nucleotide sequence ID" value="NZ_JAALLT010000004.1"/>
</dbReference>
<evidence type="ECO:0000256" key="4">
    <source>
        <dbReference type="ARBA" id="ARBA00022475"/>
    </source>
</evidence>
<dbReference type="EMBL" id="JAALLT010000004">
    <property type="protein sequence ID" value="NGP77716.1"/>
    <property type="molecule type" value="Genomic_DNA"/>
</dbReference>
<feature type="transmembrane region" description="Helical" evidence="9">
    <location>
        <begin position="265"/>
        <end position="282"/>
    </location>
</feature>
<feature type="transmembrane region" description="Helical" evidence="9">
    <location>
        <begin position="360"/>
        <end position="391"/>
    </location>
</feature>
<feature type="transmembrane region" description="Helical" evidence="9">
    <location>
        <begin position="288"/>
        <end position="311"/>
    </location>
</feature>
<evidence type="ECO:0000256" key="6">
    <source>
        <dbReference type="ARBA" id="ARBA00022989"/>
    </source>
</evidence>
<feature type="transmembrane region" description="Helical" evidence="9">
    <location>
        <begin position="323"/>
        <end position="340"/>
    </location>
</feature>
<keyword evidence="5 9" id="KW-0812">Transmembrane</keyword>
<evidence type="ECO:0000256" key="5">
    <source>
        <dbReference type="ARBA" id="ARBA00022692"/>
    </source>
</evidence>
<evidence type="ECO:0000313" key="10">
    <source>
        <dbReference type="EMBL" id="NGP77716.1"/>
    </source>
</evidence>
<keyword evidence="4" id="KW-1003">Cell membrane</keyword>
<evidence type="ECO:0000256" key="8">
    <source>
        <dbReference type="SAM" id="MobiDB-lite"/>
    </source>
</evidence>
<dbReference type="GO" id="GO:0005886">
    <property type="term" value="C:plasma membrane"/>
    <property type="evidence" value="ECO:0007669"/>
    <property type="project" value="UniProtKB-SubCell"/>
</dbReference>
<evidence type="ECO:0000256" key="7">
    <source>
        <dbReference type="ARBA" id="ARBA00023136"/>
    </source>
</evidence>
<keyword evidence="11" id="KW-1185">Reference proteome</keyword>
<feature type="region of interest" description="Disordered" evidence="8">
    <location>
        <begin position="417"/>
        <end position="439"/>
    </location>
</feature>
<evidence type="ECO:0000256" key="3">
    <source>
        <dbReference type="ARBA" id="ARBA00022448"/>
    </source>
</evidence>
<comment type="similarity">
    <text evidence="2">Belongs to the autoinducer-2 exporter (AI-2E) (TC 2.A.86) family.</text>
</comment>
<feature type="transmembrane region" description="Helical" evidence="9">
    <location>
        <begin position="35"/>
        <end position="52"/>
    </location>
</feature>
<dbReference type="PANTHER" id="PTHR21716">
    <property type="entry name" value="TRANSMEMBRANE PROTEIN"/>
    <property type="match status" value="1"/>
</dbReference>
<feature type="transmembrane region" description="Helical" evidence="9">
    <location>
        <begin position="201"/>
        <end position="226"/>
    </location>
</feature>
<evidence type="ECO:0000256" key="9">
    <source>
        <dbReference type="SAM" id="Phobius"/>
    </source>
</evidence>